<protein>
    <submittedName>
        <fullName evidence="1">Uncharacterized protein</fullName>
    </submittedName>
</protein>
<accession>A0A8X6KZV2</accession>
<dbReference type="EMBL" id="BMAO01003973">
    <property type="protein sequence ID" value="GFQ91384.1"/>
    <property type="molecule type" value="Genomic_DNA"/>
</dbReference>
<evidence type="ECO:0000313" key="1">
    <source>
        <dbReference type="EMBL" id="GFQ91384.1"/>
    </source>
</evidence>
<evidence type="ECO:0000313" key="2">
    <source>
        <dbReference type="Proteomes" id="UP000887116"/>
    </source>
</evidence>
<keyword evidence="2" id="KW-1185">Reference proteome</keyword>
<organism evidence="1 2">
    <name type="scientific">Trichonephila clavata</name>
    <name type="common">Joro spider</name>
    <name type="synonym">Nephila clavata</name>
    <dbReference type="NCBI Taxonomy" id="2740835"/>
    <lineage>
        <taxon>Eukaryota</taxon>
        <taxon>Metazoa</taxon>
        <taxon>Ecdysozoa</taxon>
        <taxon>Arthropoda</taxon>
        <taxon>Chelicerata</taxon>
        <taxon>Arachnida</taxon>
        <taxon>Araneae</taxon>
        <taxon>Araneomorphae</taxon>
        <taxon>Entelegynae</taxon>
        <taxon>Araneoidea</taxon>
        <taxon>Nephilidae</taxon>
        <taxon>Trichonephila</taxon>
    </lineage>
</organism>
<sequence>MECEPVSGILKATCLVIFAHKRGIIKGAWIFQNVLMCHAVLTSQEGCIGERVAQLDQPRVPITKEAIKVCISAADYFICTVESIKFF</sequence>
<dbReference type="AlphaFoldDB" id="A0A8X6KZV2"/>
<comment type="caution">
    <text evidence="1">The sequence shown here is derived from an EMBL/GenBank/DDBJ whole genome shotgun (WGS) entry which is preliminary data.</text>
</comment>
<name>A0A8X6KZV2_TRICU</name>
<gene>
    <name evidence="1" type="ORF">TNCT_123501</name>
</gene>
<dbReference type="Proteomes" id="UP000887116">
    <property type="component" value="Unassembled WGS sequence"/>
</dbReference>
<reference evidence="1" key="1">
    <citation type="submission" date="2020-07" db="EMBL/GenBank/DDBJ databases">
        <title>Multicomponent nature underlies the extraordinary mechanical properties of spider dragline silk.</title>
        <authorList>
            <person name="Kono N."/>
            <person name="Nakamura H."/>
            <person name="Mori M."/>
            <person name="Yoshida Y."/>
            <person name="Ohtoshi R."/>
            <person name="Malay A.D."/>
            <person name="Moran D.A.P."/>
            <person name="Tomita M."/>
            <person name="Numata K."/>
            <person name="Arakawa K."/>
        </authorList>
    </citation>
    <scope>NUCLEOTIDE SEQUENCE</scope>
</reference>
<proteinExistence type="predicted"/>